<accession>A0A4P7UEZ6</accession>
<dbReference type="AlphaFoldDB" id="A0A4P7UEZ6"/>
<evidence type="ECO:0000313" key="5">
    <source>
        <dbReference type="Proteomes" id="UP000297065"/>
    </source>
</evidence>
<dbReference type="CDD" id="cd06464">
    <property type="entry name" value="ACD_sHsps-like"/>
    <property type="match status" value="1"/>
</dbReference>
<evidence type="ECO:0000259" key="3">
    <source>
        <dbReference type="PROSITE" id="PS01031"/>
    </source>
</evidence>
<dbReference type="Pfam" id="PF00011">
    <property type="entry name" value="HSP20"/>
    <property type="match status" value="1"/>
</dbReference>
<organism evidence="4 5">
    <name type="scientific">Desulfovibrio desulfuricans</name>
    <dbReference type="NCBI Taxonomy" id="876"/>
    <lineage>
        <taxon>Bacteria</taxon>
        <taxon>Pseudomonadati</taxon>
        <taxon>Thermodesulfobacteriota</taxon>
        <taxon>Desulfovibrionia</taxon>
        <taxon>Desulfovibrionales</taxon>
        <taxon>Desulfovibrionaceae</taxon>
        <taxon>Desulfovibrio</taxon>
    </lineage>
</organism>
<reference evidence="4 5" key="1">
    <citation type="submission" date="2019-02" db="EMBL/GenBank/DDBJ databases">
        <title>Complete Genome Sequence of Desulfovibrio desulfuricans IC1, a Sulfonate Utilizing Anaerobe.</title>
        <authorList>
            <person name="Day L.A."/>
            <person name="De Leon K.B."/>
            <person name="Wall J.D."/>
        </authorList>
    </citation>
    <scope>NUCLEOTIDE SEQUENCE [LARGE SCALE GENOMIC DNA]</scope>
    <source>
        <strain evidence="4 5">IC1</strain>
    </source>
</reference>
<dbReference type="PROSITE" id="PS01031">
    <property type="entry name" value="SHSP"/>
    <property type="match status" value="1"/>
</dbReference>
<dbReference type="RefSeq" id="WP_136398643.1">
    <property type="nucleotide sequence ID" value="NZ_CP036295.1"/>
</dbReference>
<name>A0A4P7UEZ6_DESDE</name>
<evidence type="ECO:0000256" key="1">
    <source>
        <dbReference type="PROSITE-ProRule" id="PRU00285"/>
    </source>
</evidence>
<proteinExistence type="inferred from homology"/>
<evidence type="ECO:0000313" key="4">
    <source>
        <dbReference type="EMBL" id="QCC84393.1"/>
    </source>
</evidence>
<comment type="similarity">
    <text evidence="1 2">Belongs to the small heat shock protein (HSP20) family.</text>
</comment>
<dbReference type="InterPro" id="IPR008978">
    <property type="entry name" value="HSP20-like_chaperone"/>
</dbReference>
<dbReference type="OrthoDB" id="9811615at2"/>
<evidence type="ECO:0000256" key="2">
    <source>
        <dbReference type="RuleBase" id="RU003616"/>
    </source>
</evidence>
<dbReference type="EMBL" id="CP036295">
    <property type="protein sequence ID" value="QCC84393.1"/>
    <property type="molecule type" value="Genomic_DNA"/>
</dbReference>
<dbReference type="SUPFAM" id="SSF49764">
    <property type="entry name" value="HSP20-like chaperones"/>
    <property type="match status" value="1"/>
</dbReference>
<dbReference type="Gene3D" id="2.60.40.790">
    <property type="match status" value="1"/>
</dbReference>
<dbReference type="Proteomes" id="UP000297065">
    <property type="component" value="Chromosome"/>
</dbReference>
<protein>
    <submittedName>
        <fullName evidence="4">Hsp20/alpha crystallin family protein</fullName>
    </submittedName>
</protein>
<sequence length="176" mass="19701">MSNNLRMLPGRWFAPRDAAFCVNSPSGMPLRDEIDRIFQGLFNGMVSPWGESGRLLPANSDGREQPLTPRLDMTSDDAAYLLRIELPGVEADKVNVAVQDKELVISGEKQRETEEKNTDQYIRERVFGSFQRMLTLPDDADVEAITAAYKNGVLSVTVPRKALAESMSKKIDIVRE</sequence>
<feature type="domain" description="SHSP" evidence="3">
    <location>
        <begin position="62"/>
        <end position="176"/>
    </location>
</feature>
<dbReference type="InterPro" id="IPR002068">
    <property type="entry name" value="A-crystallin/Hsp20_dom"/>
</dbReference>
<dbReference type="InterPro" id="IPR031107">
    <property type="entry name" value="Small_HSP"/>
</dbReference>
<dbReference type="PANTHER" id="PTHR11527">
    <property type="entry name" value="HEAT-SHOCK PROTEIN 20 FAMILY MEMBER"/>
    <property type="match status" value="1"/>
</dbReference>
<gene>
    <name evidence="4" type="ORF">DDIC_00570</name>
</gene>